<dbReference type="Proteomes" id="UP001341840">
    <property type="component" value="Unassembled WGS sequence"/>
</dbReference>
<reference evidence="4 5" key="1">
    <citation type="journal article" date="2023" name="Plants (Basel)">
        <title>Bridging the Gap: Combining Genomics and Transcriptomics Approaches to Understand Stylosanthes scabra, an Orphan Legume from the Brazilian Caatinga.</title>
        <authorList>
            <person name="Ferreira-Neto J.R.C."/>
            <person name="da Silva M.D."/>
            <person name="Binneck E."/>
            <person name="de Melo N.F."/>
            <person name="da Silva R.H."/>
            <person name="de Melo A.L.T.M."/>
            <person name="Pandolfi V."/>
            <person name="Bustamante F.O."/>
            <person name="Brasileiro-Vidal A.C."/>
            <person name="Benko-Iseppon A.M."/>
        </authorList>
    </citation>
    <scope>NUCLEOTIDE SEQUENCE [LARGE SCALE GENOMIC DNA]</scope>
    <source>
        <tissue evidence="4">Leaves</tissue>
    </source>
</reference>
<dbReference type="SUPFAM" id="SSF54928">
    <property type="entry name" value="RNA-binding domain, RBD"/>
    <property type="match status" value="1"/>
</dbReference>
<proteinExistence type="predicted"/>
<dbReference type="InterPro" id="IPR000504">
    <property type="entry name" value="RRM_dom"/>
</dbReference>
<dbReference type="CDD" id="cd00590">
    <property type="entry name" value="RRM_SF"/>
    <property type="match status" value="1"/>
</dbReference>
<sequence>MRERGVRRGVWFERGKHDEGSGYAGGKNKGESGGGFVLGARRLGNWVDLGYKEVETHKIFVDGLPAIISKRELYKAFGRFGSISDIFVSRKTRQSGEGPFAFIRYNAYGEMKKHAKKKGKTMRAWPERRISQKWVEVKRTKEGEKQINNKSCKSSNELPQRKEIEAVWSEDQKQRLQRSLLGVCVKPIDLRKVMNLLLEEWKGPGEIEVRDVGPYRCLVTFSSPEIHDEAMESSLMK</sequence>
<evidence type="ECO:0000256" key="1">
    <source>
        <dbReference type="PROSITE-ProRule" id="PRU00176"/>
    </source>
</evidence>
<protein>
    <recommendedName>
        <fullName evidence="6">RRM domain-containing protein</fullName>
    </recommendedName>
</protein>
<comment type="caution">
    <text evidence="4">The sequence shown here is derived from an EMBL/GenBank/DDBJ whole genome shotgun (WGS) entry which is preliminary data.</text>
</comment>
<dbReference type="Gene3D" id="3.30.70.330">
    <property type="match status" value="1"/>
</dbReference>
<dbReference type="EMBL" id="JASCZI010212187">
    <property type="protein sequence ID" value="MED6198661.1"/>
    <property type="molecule type" value="Genomic_DNA"/>
</dbReference>
<keyword evidence="5" id="KW-1185">Reference proteome</keyword>
<dbReference type="InterPro" id="IPR007110">
    <property type="entry name" value="Ig-like_dom"/>
</dbReference>
<dbReference type="InterPro" id="IPR035979">
    <property type="entry name" value="RBD_domain_sf"/>
</dbReference>
<evidence type="ECO:0008006" key="6">
    <source>
        <dbReference type="Google" id="ProtNLM"/>
    </source>
</evidence>
<gene>
    <name evidence="4" type="ORF">PIB30_068609</name>
</gene>
<evidence type="ECO:0000313" key="5">
    <source>
        <dbReference type="Proteomes" id="UP001341840"/>
    </source>
</evidence>
<dbReference type="InterPro" id="IPR012677">
    <property type="entry name" value="Nucleotide-bd_a/b_plait_sf"/>
</dbReference>
<name>A0ABU6XL94_9FABA</name>
<evidence type="ECO:0000313" key="4">
    <source>
        <dbReference type="EMBL" id="MED6198661.1"/>
    </source>
</evidence>
<feature type="domain" description="RRM" evidence="2">
    <location>
        <begin position="57"/>
        <end position="142"/>
    </location>
</feature>
<dbReference type="PROSITE" id="PS50102">
    <property type="entry name" value="RRM"/>
    <property type="match status" value="1"/>
</dbReference>
<feature type="domain" description="Ig-like" evidence="3">
    <location>
        <begin position="126"/>
        <end position="233"/>
    </location>
</feature>
<accession>A0ABU6XL94</accession>
<keyword evidence="1" id="KW-0694">RNA-binding</keyword>
<dbReference type="Pfam" id="PF00076">
    <property type="entry name" value="RRM_1"/>
    <property type="match status" value="1"/>
</dbReference>
<dbReference type="PROSITE" id="PS50835">
    <property type="entry name" value="IG_LIKE"/>
    <property type="match status" value="1"/>
</dbReference>
<organism evidence="4 5">
    <name type="scientific">Stylosanthes scabra</name>
    <dbReference type="NCBI Taxonomy" id="79078"/>
    <lineage>
        <taxon>Eukaryota</taxon>
        <taxon>Viridiplantae</taxon>
        <taxon>Streptophyta</taxon>
        <taxon>Embryophyta</taxon>
        <taxon>Tracheophyta</taxon>
        <taxon>Spermatophyta</taxon>
        <taxon>Magnoliopsida</taxon>
        <taxon>eudicotyledons</taxon>
        <taxon>Gunneridae</taxon>
        <taxon>Pentapetalae</taxon>
        <taxon>rosids</taxon>
        <taxon>fabids</taxon>
        <taxon>Fabales</taxon>
        <taxon>Fabaceae</taxon>
        <taxon>Papilionoideae</taxon>
        <taxon>50 kb inversion clade</taxon>
        <taxon>dalbergioids sensu lato</taxon>
        <taxon>Dalbergieae</taxon>
        <taxon>Pterocarpus clade</taxon>
        <taxon>Stylosanthes</taxon>
    </lineage>
</organism>
<evidence type="ECO:0000259" key="2">
    <source>
        <dbReference type="PROSITE" id="PS50102"/>
    </source>
</evidence>
<evidence type="ECO:0000259" key="3">
    <source>
        <dbReference type="PROSITE" id="PS50835"/>
    </source>
</evidence>